<evidence type="ECO:0000313" key="2">
    <source>
        <dbReference type="Proteomes" id="UP000192582"/>
    </source>
</evidence>
<dbReference type="STRING" id="695939.SAMN00790413_05018"/>
<protein>
    <submittedName>
        <fullName evidence="1">Uncharacterized protein</fullName>
    </submittedName>
</protein>
<gene>
    <name evidence="1" type="ORF">SAMN00790413_05018</name>
</gene>
<keyword evidence="2" id="KW-1185">Reference proteome</keyword>
<organism evidence="1 2">
    <name type="scientific">Deinococcus hopiensis KR-140</name>
    <dbReference type="NCBI Taxonomy" id="695939"/>
    <lineage>
        <taxon>Bacteria</taxon>
        <taxon>Thermotogati</taxon>
        <taxon>Deinococcota</taxon>
        <taxon>Deinococci</taxon>
        <taxon>Deinococcales</taxon>
        <taxon>Deinococcaceae</taxon>
        <taxon>Deinococcus</taxon>
    </lineage>
</organism>
<sequence>MKHLPNTIKSFSHAMVDGYAGIKAPQQYAENQRADRGFVAHLNSGVLNELLCLLWGEAQTHAGGSCGSITVQGIGVIAETPAQLNPSWKQVTNAQETSALHIAENGIPPEDTTDPW</sequence>
<name>A0A1W1USU2_9DEIO</name>
<dbReference type="RefSeq" id="WP_084046706.1">
    <property type="nucleotide sequence ID" value="NZ_FWWU01000007.1"/>
</dbReference>
<proteinExistence type="predicted"/>
<dbReference type="Proteomes" id="UP000192582">
    <property type="component" value="Unassembled WGS sequence"/>
</dbReference>
<dbReference type="EMBL" id="FWWU01000007">
    <property type="protein sequence ID" value="SMB84167.1"/>
    <property type="molecule type" value="Genomic_DNA"/>
</dbReference>
<accession>A0A1W1USU2</accession>
<evidence type="ECO:0000313" key="1">
    <source>
        <dbReference type="EMBL" id="SMB84167.1"/>
    </source>
</evidence>
<reference evidence="1 2" key="1">
    <citation type="submission" date="2017-04" db="EMBL/GenBank/DDBJ databases">
        <authorList>
            <person name="Afonso C.L."/>
            <person name="Miller P.J."/>
            <person name="Scott M.A."/>
            <person name="Spackman E."/>
            <person name="Goraichik I."/>
            <person name="Dimitrov K.M."/>
            <person name="Suarez D.L."/>
            <person name="Swayne D.E."/>
        </authorList>
    </citation>
    <scope>NUCLEOTIDE SEQUENCE [LARGE SCALE GENOMIC DNA]</scope>
    <source>
        <strain evidence="1 2">KR-140</strain>
    </source>
</reference>
<dbReference type="AlphaFoldDB" id="A0A1W1USU2"/>